<gene>
    <name evidence="3" type="ORF">COV29_02615</name>
</gene>
<accession>A0A2J0Q7T4</accession>
<name>A0A2J0Q7T4_9BACT</name>
<protein>
    <submittedName>
        <fullName evidence="3">Uncharacterized protein</fullName>
    </submittedName>
</protein>
<reference evidence="3 4" key="1">
    <citation type="submission" date="2017-09" db="EMBL/GenBank/DDBJ databases">
        <title>Depth-based differentiation of microbial function through sediment-hosted aquifers and enrichment of novel symbionts in the deep terrestrial subsurface.</title>
        <authorList>
            <person name="Probst A.J."/>
            <person name="Ladd B."/>
            <person name="Jarett J.K."/>
            <person name="Geller-Mcgrath D.E."/>
            <person name="Sieber C.M."/>
            <person name="Emerson J.B."/>
            <person name="Anantharaman K."/>
            <person name="Thomas B.C."/>
            <person name="Malmstrom R."/>
            <person name="Stieglmeier M."/>
            <person name="Klingl A."/>
            <person name="Woyke T."/>
            <person name="Ryan C.M."/>
            <person name="Banfield J.F."/>
        </authorList>
    </citation>
    <scope>NUCLEOTIDE SEQUENCE [LARGE SCALE GENOMIC DNA]</scope>
    <source>
        <strain evidence="3">CG10_big_fil_rev_8_21_14_0_10_36_16</strain>
    </source>
</reference>
<dbReference type="AlphaFoldDB" id="A0A2J0Q7T4"/>
<keyword evidence="2" id="KW-0472">Membrane</keyword>
<sequence length="167" mass="18636">MKTSHVWIIVIVVAFFGLVWSLSKDRAPSEEPNAEGEEQTQMEQKMEETKATTVKTSTETNINKPLLESGTAEDTARYSQLVKEYETRRVQFDANCRVNSPNSTFKNNTAVMFDNRSADTKIITVGGVDYNFPAYGYKIINIAGIDLPANVSIDCNGVVVETFLIQK</sequence>
<keyword evidence="2" id="KW-1133">Transmembrane helix</keyword>
<proteinExistence type="predicted"/>
<evidence type="ECO:0000256" key="1">
    <source>
        <dbReference type="SAM" id="MobiDB-lite"/>
    </source>
</evidence>
<evidence type="ECO:0000313" key="4">
    <source>
        <dbReference type="Proteomes" id="UP000228496"/>
    </source>
</evidence>
<dbReference type="EMBL" id="PCXQ01000004">
    <property type="protein sequence ID" value="PJE51142.1"/>
    <property type="molecule type" value="Genomic_DNA"/>
</dbReference>
<feature type="transmembrane region" description="Helical" evidence="2">
    <location>
        <begin position="6"/>
        <end position="23"/>
    </location>
</feature>
<comment type="caution">
    <text evidence="3">The sequence shown here is derived from an EMBL/GenBank/DDBJ whole genome shotgun (WGS) entry which is preliminary data.</text>
</comment>
<keyword evidence="2" id="KW-0812">Transmembrane</keyword>
<organism evidence="3 4">
    <name type="scientific">Candidatus Yanofskybacteria bacterium CG10_big_fil_rev_8_21_14_0_10_36_16</name>
    <dbReference type="NCBI Taxonomy" id="1975096"/>
    <lineage>
        <taxon>Bacteria</taxon>
        <taxon>Candidatus Yanofskyibacteriota</taxon>
    </lineage>
</organism>
<evidence type="ECO:0000256" key="2">
    <source>
        <dbReference type="SAM" id="Phobius"/>
    </source>
</evidence>
<evidence type="ECO:0000313" key="3">
    <source>
        <dbReference type="EMBL" id="PJE51142.1"/>
    </source>
</evidence>
<feature type="region of interest" description="Disordered" evidence="1">
    <location>
        <begin position="26"/>
        <end position="57"/>
    </location>
</feature>
<dbReference type="Proteomes" id="UP000228496">
    <property type="component" value="Unassembled WGS sequence"/>
</dbReference>